<accession>A0AAE9HXY7</accession>
<dbReference type="RefSeq" id="WP_027022154.1">
    <property type="nucleotide sequence ID" value="NZ_CP097501.1"/>
</dbReference>
<organism evidence="1 2">
    <name type="scientific">Conchiformibius steedae DSM 2580</name>
    <dbReference type="NCBI Taxonomy" id="1121352"/>
    <lineage>
        <taxon>Bacteria</taxon>
        <taxon>Pseudomonadati</taxon>
        <taxon>Pseudomonadota</taxon>
        <taxon>Betaproteobacteria</taxon>
        <taxon>Neisseriales</taxon>
        <taxon>Neisseriaceae</taxon>
        <taxon>Conchiformibius</taxon>
    </lineage>
</organism>
<dbReference type="Proteomes" id="UP001056819">
    <property type="component" value="Chromosome"/>
</dbReference>
<proteinExistence type="predicted"/>
<sequence length="132" mass="15513">MWKIYRENSHDLGFVLANLFSQSIDIREFNLWIDRVILQMPIDETPHYVFDLIDFNQGLCHIYKIIGFAPNSDLSEAEKNALTGIAFARNINLYEPDMTKAEALKALEENPHILDRYRLFFPFIEIDQTNVF</sequence>
<dbReference type="AlphaFoldDB" id="A0AAE9HXY7"/>
<protein>
    <submittedName>
        <fullName evidence="1">Uncharacterized protein</fullName>
    </submittedName>
</protein>
<gene>
    <name evidence="1" type="ORF">LNQ82_05085</name>
</gene>
<evidence type="ECO:0000313" key="1">
    <source>
        <dbReference type="EMBL" id="URD68520.1"/>
    </source>
</evidence>
<reference evidence="1" key="1">
    <citation type="submission" date="2022-05" db="EMBL/GenBank/DDBJ databases">
        <title>Alysiella filiformis genome sequencing.</title>
        <authorList>
            <person name="Viehboeck T."/>
        </authorList>
    </citation>
    <scope>NUCLEOTIDE SEQUENCE</scope>
    <source>
        <strain evidence="1">DSM 2580</strain>
    </source>
</reference>
<dbReference type="EMBL" id="CP097501">
    <property type="protein sequence ID" value="URD68520.1"/>
    <property type="molecule type" value="Genomic_DNA"/>
</dbReference>
<evidence type="ECO:0000313" key="2">
    <source>
        <dbReference type="Proteomes" id="UP001056819"/>
    </source>
</evidence>
<name>A0AAE9HXY7_9NEIS</name>